<dbReference type="RefSeq" id="WP_012177302.1">
    <property type="nucleotide sequence ID" value="NC_009952.1"/>
</dbReference>
<feature type="transmembrane region" description="Helical" evidence="7">
    <location>
        <begin position="50"/>
        <end position="69"/>
    </location>
</feature>
<evidence type="ECO:0000256" key="1">
    <source>
        <dbReference type="ARBA" id="ARBA00004141"/>
    </source>
</evidence>
<dbReference type="GO" id="GO:0020037">
    <property type="term" value="F:heme binding"/>
    <property type="evidence" value="ECO:0007669"/>
    <property type="project" value="UniProtKB-UniRule"/>
</dbReference>
<dbReference type="NCBIfam" id="NF003833">
    <property type="entry name" value="PRK05419.1-5"/>
    <property type="match status" value="1"/>
</dbReference>
<dbReference type="GO" id="GO:0046872">
    <property type="term" value="F:metal ion binding"/>
    <property type="evidence" value="ECO:0007669"/>
    <property type="project" value="UniProtKB-KW"/>
</dbReference>
<feature type="transmembrane region" description="Helical" evidence="7">
    <location>
        <begin position="81"/>
        <end position="105"/>
    </location>
</feature>
<accession>A8LPP7</accession>
<evidence type="ECO:0000313" key="9">
    <source>
        <dbReference type="EMBL" id="ABV92370.1"/>
    </source>
</evidence>
<keyword evidence="6 7" id="KW-0472">Membrane</keyword>
<dbReference type="HAMAP" id="MF_01207">
    <property type="entry name" value="MsrQ"/>
    <property type="match status" value="1"/>
</dbReference>
<evidence type="ECO:0000256" key="5">
    <source>
        <dbReference type="ARBA" id="ARBA00023004"/>
    </source>
</evidence>
<comment type="subunit">
    <text evidence="7">Heterodimer of a catalytic subunit (MsrP) and a heme-binding subunit (MsrQ).</text>
</comment>
<feature type="domain" description="Ferric oxidoreductase" evidence="8">
    <location>
        <begin position="50"/>
        <end position="162"/>
    </location>
</feature>
<proteinExistence type="inferred from homology"/>
<reference evidence="10" key="1">
    <citation type="journal article" date="2010" name="ISME J.">
        <title>The complete genome sequence of the algal symbiont Dinoroseobacter shibae: a hitchhiker's guide to life in the sea.</title>
        <authorList>
            <person name="Wagner-Dobler I."/>
            <person name="Ballhausen B."/>
            <person name="Berger M."/>
            <person name="Brinkhoff T."/>
            <person name="Buchholz I."/>
            <person name="Bunk B."/>
            <person name="Cypionka H."/>
            <person name="Daniel R."/>
            <person name="Drepper T."/>
            <person name="Gerdts G."/>
            <person name="Hahnke S."/>
            <person name="Han C."/>
            <person name="Jahn D."/>
            <person name="Kalhoefer D."/>
            <person name="Kiss H."/>
            <person name="Klenk H.P."/>
            <person name="Kyrpides N."/>
            <person name="Liebl W."/>
            <person name="Liesegang H."/>
            <person name="Meincke L."/>
            <person name="Pati A."/>
            <person name="Petersen J."/>
            <person name="Piekarski T."/>
            <person name="Pommerenke C."/>
            <person name="Pradella S."/>
            <person name="Pukall R."/>
            <person name="Rabus R."/>
            <person name="Stackebrandt E."/>
            <person name="Thole S."/>
            <person name="Thompson L."/>
            <person name="Tielen P."/>
            <person name="Tomasch J."/>
            <person name="von Jan M."/>
            <person name="Wanphrut N."/>
            <person name="Wichels A."/>
            <person name="Zech H."/>
            <person name="Simon M."/>
        </authorList>
    </citation>
    <scope>NUCLEOTIDE SEQUENCE [LARGE SCALE GENOMIC DNA]</scope>
    <source>
        <strain evidence="10">DSM 16493 / NCIMB 14021 / DFL 12</strain>
    </source>
</reference>
<evidence type="ECO:0000256" key="4">
    <source>
        <dbReference type="ARBA" id="ARBA00022989"/>
    </source>
</evidence>
<dbReference type="AlphaFoldDB" id="A8LPP7"/>
<evidence type="ECO:0000256" key="6">
    <source>
        <dbReference type="ARBA" id="ARBA00023136"/>
    </source>
</evidence>
<dbReference type="EMBL" id="CP000830">
    <property type="protein sequence ID" value="ABV92370.1"/>
    <property type="molecule type" value="Genomic_DNA"/>
</dbReference>
<keyword evidence="7" id="KW-0349">Heme</keyword>
<comment type="cofactor">
    <cofactor evidence="7">
        <name>FMN</name>
        <dbReference type="ChEBI" id="CHEBI:58210"/>
    </cofactor>
    <text evidence="7">Binds 1 FMN per subunit.</text>
</comment>
<comment type="similarity">
    <text evidence="7">Belongs to the MsrQ family.</text>
</comment>
<dbReference type="GO" id="GO:0005886">
    <property type="term" value="C:plasma membrane"/>
    <property type="evidence" value="ECO:0007669"/>
    <property type="project" value="UniProtKB-SubCell"/>
</dbReference>
<keyword evidence="3 7" id="KW-0812">Transmembrane</keyword>
<feature type="transmembrane region" description="Helical" evidence="7">
    <location>
        <begin position="154"/>
        <end position="172"/>
    </location>
</feature>
<comment type="subcellular location">
    <subcellularLocation>
        <location evidence="7">Cell inner membrane</location>
        <topology evidence="7">Multi-pass membrane protein</topology>
    </subcellularLocation>
    <subcellularLocation>
        <location evidence="1">Membrane</location>
        <topology evidence="1">Multi-pass membrane protein</topology>
    </subcellularLocation>
</comment>
<feature type="transmembrane region" description="Helical" evidence="7">
    <location>
        <begin position="117"/>
        <end position="133"/>
    </location>
</feature>
<dbReference type="GO" id="GO:0009055">
    <property type="term" value="F:electron transfer activity"/>
    <property type="evidence" value="ECO:0007669"/>
    <property type="project" value="UniProtKB-UniRule"/>
</dbReference>
<dbReference type="PANTHER" id="PTHR36964:SF1">
    <property type="entry name" value="PROTEIN-METHIONINE-SULFOXIDE REDUCTASE HEME-BINDING SUBUNIT MSRQ"/>
    <property type="match status" value="1"/>
</dbReference>
<name>A8LPP7_DINSH</name>
<keyword evidence="7" id="KW-0249">Electron transport</keyword>
<protein>
    <recommendedName>
        <fullName evidence="7">Protein-methionine-sulfoxide reductase heme-binding subunit MsrQ</fullName>
    </recommendedName>
    <alternativeName>
        <fullName evidence="7">Flavocytochrome MsrQ</fullName>
    </alternativeName>
</protein>
<dbReference type="GO" id="GO:0030091">
    <property type="term" value="P:protein repair"/>
    <property type="evidence" value="ECO:0007669"/>
    <property type="project" value="UniProtKB-UniRule"/>
</dbReference>
<keyword evidence="7" id="KW-0285">Flavoprotein</keyword>
<dbReference type="eggNOG" id="COG2717">
    <property type="taxonomic scope" value="Bacteria"/>
</dbReference>
<dbReference type="Proteomes" id="UP000006833">
    <property type="component" value="Chromosome"/>
</dbReference>
<keyword evidence="7" id="KW-0288">FMN</keyword>
<keyword evidence="7" id="KW-0997">Cell inner membrane</keyword>
<dbReference type="GO" id="GO:0010181">
    <property type="term" value="F:FMN binding"/>
    <property type="evidence" value="ECO:0007669"/>
    <property type="project" value="UniProtKB-UniRule"/>
</dbReference>
<dbReference type="InterPro" id="IPR013130">
    <property type="entry name" value="Fe3_Rdtase_TM_dom"/>
</dbReference>
<comment type="function">
    <text evidence="7">Part of the MsrPQ system that repairs oxidized periplasmic proteins containing methionine sulfoxide residues (Met-O), using respiratory chain electrons. Thus protects these proteins from oxidative-stress damage caused by reactive species of oxygen and chlorine generated by the host defense mechanisms. MsrPQ is essential for the maintenance of envelope integrity under bleach stress, rescuing a wide series of structurally unrelated periplasmic proteins from methionine oxidation. MsrQ provides electrons for reduction to the reductase catalytic subunit MsrP, using the quinone pool of the respiratory chain.</text>
</comment>
<keyword evidence="10" id="KW-1185">Reference proteome</keyword>
<dbReference type="HOGENOM" id="CLU_080662_2_0_5"/>
<feature type="transmembrane region" description="Helical" evidence="7">
    <location>
        <begin position="12"/>
        <end position="30"/>
    </location>
</feature>
<gene>
    <name evidence="9" type="primary">yedZ</name>
    <name evidence="7" type="synonym">msrQ</name>
    <name evidence="9" type="ordered locus">Dshi_0624</name>
</gene>
<dbReference type="PANTHER" id="PTHR36964">
    <property type="entry name" value="PROTEIN-METHIONINE-SULFOXIDE REDUCTASE HEME-BINDING SUBUNIT MSRQ"/>
    <property type="match status" value="1"/>
</dbReference>
<dbReference type="STRING" id="398580.Dshi_0624"/>
<dbReference type="InterPro" id="IPR022837">
    <property type="entry name" value="MsrQ-like"/>
</dbReference>
<dbReference type="GO" id="GO:0016679">
    <property type="term" value="F:oxidoreductase activity, acting on diphenols and related substances as donors"/>
    <property type="evidence" value="ECO:0007669"/>
    <property type="project" value="TreeGrafter"/>
</dbReference>
<feature type="transmembrane region" description="Helical" evidence="7">
    <location>
        <begin position="178"/>
        <end position="194"/>
    </location>
</feature>
<organism evidence="9 10">
    <name type="scientific">Dinoroseobacter shibae (strain DSM 16493 / NCIMB 14021 / DFL 12)</name>
    <dbReference type="NCBI Taxonomy" id="398580"/>
    <lineage>
        <taxon>Bacteria</taxon>
        <taxon>Pseudomonadati</taxon>
        <taxon>Pseudomonadota</taxon>
        <taxon>Alphaproteobacteria</taxon>
        <taxon>Rhodobacterales</taxon>
        <taxon>Roseobacteraceae</taxon>
        <taxon>Dinoroseobacter</taxon>
    </lineage>
</organism>
<evidence type="ECO:0000259" key="8">
    <source>
        <dbReference type="Pfam" id="PF01794"/>
    </source>
</evidence>
<sequence>MVDGLNRAARKVPNWLFYVLGPLPAMWLLWQGIQGGLGVDPVKVIEHELGLIALQLLIAGLAITPLRRFAGLNLIKWRRPIGVLAFSYVALHLATWVLLDMQLYWEQMLKDIAKRPYITIGMVAFVLLVPLAWTSNNRSVRSMGAAAWSKLHRLVYPAVLLGAVHFVMVQKVWEAESLLYLALTVGLLATRIKLPRRDTARA</sequence>
<keyword evidence="5 7" id="KW-0408">Iron</keyword>
<keyword evidence="2 7" id="KW-0813">Transport</keyword>
<evidence type="ECO:0000256" key="2">
    <source>
        <dbReference type="ARBA" id="ARBA00022448"/>
    </source>
</evidence>
<dbReference type="KEGG" id="dsh:Dshi_0624"/>
<evidence type="ECO:0000313" key="10">
    <source>
        <dbReference type="Proteomes" id="UP000006833"/>
    </source>
</evidence>
<evidence type="ECO:0000256" key="7">
    <source>
        <dbReference type="HAMAP-Rule" id="MF_01207"/>
    </source>
</evidence>
<comment type="cofactor">
    <cofactor evidence="7">
        <name>heme b</name>
        <dbReference type="ChEBI" id="CHEBI:60344"/>
    </cofactor>
    <text evidence="7">Binds 1 heme b (iron(II)-protoporphyrin IX) group per subunit.</text>
</comment>
<keyword evidence="7" id="KW-1003">Cell membrane</keyword>
<keyword evidence="4 7" id="KW-1133">Transmembrane helix</keyword>
<evidence type="ECO:0000256" key="3">
    <source>
        <dbReference type="ARBA" id="ARBA00022692"/>
    </source>
</evidence>
<keyword evidence="7" id="KW-0479">Metal-binding</keyword>
<dbReference type="OrthoDB" id="9788328at2"/>
<dbReference type="Pfam" id="PF01794">
    <property type="entry name" value="Ferric_reduct"/>
    <property type="match status" value="1"/>
</dbReference>